<organism evidence="1 2">
    <name type="scientific">Peronosclerospora sorghi</name>
    <dbReference type="NCBI Taxonomy" id="230839"/>
    <lineage>
        <taxon>Eukaryota</taxon>
        <taxon>Sar</taxon>
        <taxon>Stramenopiles</taxon>
        <taxon>Oomycota</taxon>
        <taxon>Peronosporomycetes</taxon>
        <taxon>Peronosporales</taxon>
        <taxon>Peronosporaceae</taxon>
        <taxon>Peronosclerospora</taxon>
    </lineage>
</organism>
<dbReference type="Proteomes" id="UP001163321">
    <property type="component" value="Chromosome 6"/>
</dbReference>
<proteinExistence type="predicted"/>
<evidence type="ECO:0000313" key="1">
    <source>
        <dbReference type="EMBL" id="KAI9910908.1"/>
    </source>
</evidence>
<protein>
    <submittedName>
        <fullName evidence="1">Uncharacterized protein</fullName>
    </submittedName>
</protein>
<gene>
    <name evidence="1" type="ORF">PsorP6_010524</name>
</gene>
<comment type="caution">
    <text evidence="1">The sequence shown here is derived from an EMBL/GenBank/DDBJ whole genome shotgun (WGS) entry which is preliminary data.</text>
</comment>
<accession>A0ACC0VYV0</accession>
<evidence type="ECO:0000313" key="2">
    <source>
        <dbReference type="Proteomes" id="UP001163321"/>
    </source>
</evidence>
<dbReference type="EMBL" id="CM047585">
    <property type="protein sequence ID" value="KAI9910908.1"/>
    <property type="molecule type" value="Genomic_DNA"/>
</dbReference>
<reference evidence="1 2" key="1">
    <citation type="journal article" date="2022" name="bioRxiv">
        <title>The genome of the oomycete Peronosclerospora sorghi, a cosmopolitan pathogen of maize and sorghum, is inflated with dispersed pseudogenes.</title>
        <authorList>
            <person name="Fletcher K."/>
            <person name="Martin F."/>
            <person name="Isakeit T."/>
            <person name="Cavanaugh K."/>
            <person name="Magill C."/>
            <person name="Michelmore R."/>
        </authorList>
    </citation>
    <scope>NUCLEOTIDE SEQUENCE [LARGE SCALE GENOMIC DNA]</scope>
    <source>
        <strain evidence="1">P6</strain>
    </source>
</reference>
<name>A0ACC0VYV0_9STRA</name>
<sequence length="150" mass="17358">MQLVFVNLDFAVVHLDDICVFSRSKKEDVKHRCTVFDTLCRKKRYARREQCVFSHVAGISLGLTITSERLAVDRNKTLAIEMWKTPTTVNELRCVEGLAETKFMSRTDTRRMLCWSSRRPSSKRQCSSCQILISNLWRRQTQVRASAPGD</sequence>
<keyword evidence="2" id="KW-1185">Reference proteome</keyword>